<dbReference type="InterPro" id="IPR014710">
    <property type="entry name" value="RmlC-like_jellyroll"/>
</dbReference>
<evidence type="ECO:0000256" key="1">
    <source>
        <dbReference type="ARBA" id="ARBA00023015"/>
    </source>
</evidence>
<dbReference type="RefSeq" id="WP_110374598.1">
    <property type="nucleotide sequence ID" value="NZ_JAHBRY010000001.1"/>
</dbReference>
<dbReference type="GO" id="GO:0003677">
    <property type="term" value="F:DNA binding"/>
    <property type="evidence" value="ECO:0007669"/>
    <property type="project" value="UniProtKB-KW"/>
</dbReference>
<dbReference type="CDD" id="cd00092">
    <property type="entry name" value="HTH_CRP"/>
    <property type="match status" value="1"/>
</dbReference>
<keyword evidence="3" id="KW-0804">Transcription</keyword>
<dbReference type="InterPro" id="IPR036388">
    <property type="entry name" value="WH-like_DNA-bd_sf"/>
</dbReference>
<feature type="domain" description="Cyclic nucleotide-binding" evidence="6">
    <location>
        <begin position="52"/>
        <end position="100"/>
    </location>
</feature>
<dbReference type="PANTHER" id="PTHR24567:SF75">
    <property type="entry name" value="FUMARATE AND NITRATE REDUCTION REGULATORY PROTEIN"/>
    <property type="match status" value="1"/>
</dbReference>
<dbReference type="PRINTS" id="PR00034">
    <property type="entry name" value="HTHCRP"/>
</dbReference>
<keyword evidence="4" id="KW-0535">Nitrogen fixation</keyword>
<organism evidence="8 9">
    <name type="scientific">Chelatococcus asaccharovorans</name>
    <dbReference type="NCBI Taxonomy" id="28210"/>
    <lineage>
        <taxon>Bacteria</taxon>
        <taxon>Pseudomonadati</taxon>
        <taxon>Pseudomonadota</taxon>
        <taxon>Alphaproteobacteria</taxon>
        <taxon>Hyphomicrobiales</taxon>
        <taxon>Chelatococcaceae</taxon>
        <taxon>Chelatococcus</taxon>
    </lineage>
</organism>
<dbReference type="InterPro" id="IPR018335">
    <property type="entry name" value="Tscrpt_reg_HTH_Crp-type_CS"/>
</dbReference>
<dbReference type="Pfam" id="PF13545">
    <property type="entry name" value="HTH_Crp_2"/>
    <property type="match status" value="1"/>
</dbReference>
<dbReference type="CDD" id="cd00038">
    <property type="entry name" value="CAP_ED"/>
    <property type="match status" value="1"/>
</dbReference>
<evidence type="ECO:0000259" key="6">
    <source>
        <dbReference type="PROSITE" id="PS50042"/>
    </source>
</evidence>
<evidence type="ECO:0000313" key="9">
    <source>
        <dbReference type="Proteomes" id="UP000248021"/>
    </source>
</evidence>
<dbReference type="Gene3D" id="2.60.120.10">
    <property type="entry name" value="Jelly Rolls"/>
    <property type="match status" value="1"/>
</dbReference>
<name>A0A2V3ULG4_9HYPH</name>
<gene>
    <name evidence="8" type="ORF">C7450_104325</name>
</gene>
<evidence type="ECO:0000256" key="3">
    <source>
        <dbReference type="ARBA" id="ARBA00023163"/>
    </source>
</evidence>
<dbReference type="Proteomes" id="UP000248021">
    <property type="component" value="Unassembled WGS sequence"/>
</dbReference>
<dbReference type="SMART" id="SM00419">
    <property type="entry name" value="HTH_CRP"/>
    <property type="match status" value="1"/>
</dbReference>
<dbReference type="GO" id="GO:0003700">
    <property type="term" value="F:DNA-binding transcription factor activity"/>
    <property type="evidence" value="ECO:0007669"/>
    <property type="project" value="InterPro"/>
</dbReference>
<feature type="region of interest" description="Disordered" evidence="5">
    <location>
        <begin position="236"/>
        <end position="255"/>
    </location>
</feature>
<dbReference type="OrthoDB" id="667966at2"/>
<proteinExistence type="predicted"/>
<keyword evidence="1" id="KW-0805">Transcription regulation</keyword>
<dbReference type="SUPFAM" id="SSF51206">
    <property type="entry name" value="cAMP-binding domain-like"/>
    <property type="match status" value="1"/>
</dbReference>
<feature type="domain" description="HTH crp-type" evidence="7">
    <location>
        <begin position="162"/>
        <end position="233"/>
    </location>
</feature>
<dbReference type="PANTHER" id="PTHR24567">
    <property type="entry name" value="CRP FAMILY TRANSCRIPTIONAL REGULATORY PROTEIN"/>
    <property type="match status" value="1"/>
</dbReference>
<dbReference type="PROSITE" id="PS51063">
    <property type="entry name" value="HTH_CRP_2"/>
    <property type="match status" value="1"/>
</dbReference>
<evidence type="ECO:0000313" key="8">
    <source>
        <dbReference type="EMBL" id="PXW60272.1"/>
    </source>
</evidence>
<comment type="caution">
    <text evidence="8">The sequence shown here is derived from an EMBL/GenBank/DDBJ whole genome shotgun (WGS) entry which is preliminary data.</text>
</comment>
<dbReference type="InterPro" id="IPR012318">
    <property type="entry name" value="HTH_CRP"/>
</dbReference>
<protein>
    <submittedName>
        <fullName evidence="8">CRP/FNR family transcriptional regulator</fullName>
    </submittedName>
</protein>
<dbReference type="InterPro" id="IPR018490">
    <property type="entry name" value="cNMP-bd_dom_sf"/>
</dbReference>
<evidence type="ECO:0000256" key="4">
    <source>
        <dbReference type="ARBA" id="ARBA00023231"/>
    </source>
</evidence>
<dbReference type="FunFam" id="1.10.10.10:FF:000028">
    <property type="entry name" value="Fumarate/nitrate reduction transcriptional regulator Fnr"/>
    <property type="match status" value="1"/>
</dbReference>
<dbReference type="AlphaFoldDB" id="A0A2V3ULG4"/>
<accession>A0A2V3ULG4</accession>
<dbReference type="PROSITE" id="PS50042">
    <property type="entry name" value="CNMP_BINDING_3"/>
    <property type="match status" value="1"/>
</dbReference>
<dbReference type="InterPro" id="IPR050397">
    <property type="entry name" value="Env_Response_Regulators"/>
</dbReference>
<dbReference type="EMBL" id="QJJK01000004">
    <property type="protein sequence ID" value="PXW60272.1"/>
    <property type="molecule type" value="Genomic_DNA"/>
</dbReference>
<sequence>MQTLMTVSTTPAVFPFPAWHPSLSQRGWEAVQGGQGGQGLCVLFREAALEPFAVGQTVFWEGDGAEDVFTVVEGLLRLYRALPDGRRAITGFACAGEIVGLAFTGRYPCSAEAVGEVKLRRASRRNLYSAADQIPSLRFEALATIARELGRAQDQIVMLGRKTADERVASFILAMAERLGPSRREIDLPMSRLDMADYLGLTIETVSRVLTRMQREGVISFRGRYHLTIERPRSLRDLSGGTDNAEEGQPLARAG</sequence>
<dbReference type="Gene3D" id="1.10.10.10">
    <property type="entry name" value="Winged helix-like DNA-binding domain superfamily/Winged helix DNA-binding domain"/>
    <property type="match status" value="1"/>
</dbReference>
<keyword evidence="9" id="KW-1185">Reference proteome</keyword>
<dbReference type="SMART" id="SM00100">
    <property type="entry name" value="cNMP"/>
    <property type="match status" value="1"/>
</dbReference>
<keyword evidence="2" id="KW-0238">DNA-binding</keyword>
<dbReference type="GO" id="GO:0005829">
    <property type="term" value="C:cytosol"/>
    <property type="evidence" value="ECO:0007669"/>
    <property type="project" value="TreeGrafter"/>
</dbReference>
<reference evidence="8 9" key="1">
    <citation type="submission" date="2018-05" db="EMBL/GenBank/DDBJ databases">
        <title>Genomic Encyclopedia of Type Strains, Phase IV (KMG-IV): sequencing the most valuable type-strain genomes for metagenomic binning, comparative biology and taxonomic classification.</title>
        <authorList>
            <person name="Goeker M."/>
        </authorList>
    </citation>
    <scope>NUCLEOTIDE SEQUENCE [LARGE SCALE GENOMIC DNA]</scope>
    <source>
        <strain evidence="8 9">DSM 6462</strain>
    </source>
</reference>
<dbReference type="Pfam" id="PF00027">
    <property type="entry name" value="cNMP_binding"/>
    <property type="match status" value="1"/>
</dbReference>
<dbReference type="InterPro" id="IPR036390">
    <property type="entry name" value="WH_DNA-bd_sf"/>
</dbReference>
<evidence type="ECO:0000256" key="5">
    <source>
        <dbReference type="SAM" id="MobiDB-lite"/>
    </source>
</evidence>
<dbReference type="SUPFAM" id="SSF46785">
    <property type="entry name" value="Winged helix' DNA-binding domain"/>
    <property type="match status" value="1"/>
</dbReference>
<evidence type="ECO:0000259" key="7">
    <source>
        <dbReference type="PROSITE" id="PS51063"/>
    </source>
</evidence>
<evidence type="ECO:0000256" key="2">
    <source>
        <dbReference type="ARBA" id="ARBA00023125"/>
    </source>
</evidence>
<dbReference type="PROSITE" id="PS00042">
    <property type="entry name" value="HTH_CRP_1"/>
    <property type="match status" value="1"/>
</dbReference>
<dbReference type="InterPro" id="IPR000595">
    <property type="entry name" value="cNMP-bd_dom"/>
</dbReference>